<feature type="compositionally biased region" description="Low complexity" evidence="1">
    <location>
        <begin position="19"/>
        <end position="28"/>
    </location>
</feature>
<sequence length="28" mass="2707">MKQCGAQIFGEGRDGGPGDRAAAAGQSA</sequence>
<organism evidence="2">
    <name type="scientific">Arundo donax</name>
    <name type="common">Giant reed</name>
    <name type="synonym">Donax arundinaceus</name>
    <dbReference type="NCBI Taxonomy" id="35708"/>
    <lineage>
        <taxon>Eukaryota</taxon>
        <taxon>Viridiplantae</taxon>
        <taxon>Streptophyta</taxon>
        <taxon>Embryophyta</taxon>
        <taxon>Tracheophyta</taxon>
        <taxon>Spermatophyta</taxon>
        <taxon>Magnoliopsida</taxon>
        <taxon>Liliopsida</taxon>
        <taxon>Poales</taxon>
        <taxon>Poaceae</taxon>
        <taxon>PACMAD clade</taxon>
        <taxon>Arundinoideae</taxon>
        <taxon>Arundineae</taxon>
        <taxon>Arundo</taxon>
    </lineage>
</organism>
<dbReference type="EMBL" id="GBRH01164186">
    <property type="protein sequence ID" value="JAE33710.1"/>
    <property type="molecule type" value="Transcribed_RNA"/>
</dbReference>
<reference evidence="2" key="1">
    <citation type="submission" date="2014-09" db="EMBL/GenBank/DDBJ databases">
        <authorList>
            <person name="Magalhaes I.L.F."/>
            <person name="Oliveira U."/>
            <person name="Santos F.R."/>
            <person name="Vidigal T.H.D.A."/>
            <person name="Brescovit A.D."/>
            <person name="Santos A.J."/>
        </authorList>
    </citation>
    <scope>NUCLEOTIDE SEQUENCE</scope>
    <source>
        <tissue evidence="2">Shoot tissue taken approximately 20 cm above the soil surface</tissue>
    </source>
</reference>
<accession>A0A0A9H958</accession>
<name>A0A0A9H958_ARUDO</name>
<feature type="region of interest" description="Disordered" evidence="1">
    <location>
        <begin position="1"/>
        <end position="28"/>
    </location>
</feature>
<evidence type="ECO:0000256" key="1">
    <source>
        <dbReference type="SAM" id="MobiDB-lite"/>
    </source>
</evidence>
<evidence type="ECO:0000313" key="2">
    <source>
        <dbReference type="EMBL" id="JAE33710.1"/>
    </source>
</evidence>
<dbReference type="AlphaFoldDB" id="A0A0A9H958"/>
<reference evidence="2" key="2">
    <citation type="journal article" date="2015" name="Data Brief">
        <title>Shoot transcriptome of the giant reed, Arundo donax.</title>
        <authorList>
            <person name="Barrero R.A."/>
            <person name="Guerrero F.D."/>
            <person name="Moolhuijzen P."/>
            <person name="Goolsby J.A."/>
            <person name="Tidwell J."/>
            <person name="Bellgard S.E."/>
            <person name="Bellgard M.I."/>
        </authorList>
    </citation>
    <scope>NUCLEOTIDE SEQUENCE</scope>
    <source>
        <tissue evidence="2">Shoot tissue taken approximately 20 cm above the soil surface</tissue>
    </source>
</reference>
<proteinExistence type="predicted"/>
<protein>
    <submittedName>
        <fullName evidence="2">Uncharacterized protein</fullName>
    </submittedName>
</protein>